<dbReference type="SUPFAM" id="SSF82199">
    <property type="entry name" value="SET domain"/>
    <property type="match status" value="1"/>
</dbReference>
<name>A0A6G1SGA0_9ACAR</name>
<dbReference type="EC" id="2.1.1.85" evidence="4"/>
<dbReference type="InterPro" id="IPR025785">
    <property type="entry name" value="SETD3"/>
</dbReference>
<dbReference type="Gene3D" id="3.90.1410.10">
    <property type="entry name" value="set domain protein methyltransferase, domain 1"/>
    <property type="match status" value="1"/>
</dbReference>
<proteinExistence type="inferred from homology"/>
<gene>
    <name evidence="7" type="primary">SETD3_0</name>
    <name evidence="7" type="ORF">g.7669</name>
</gene>
<dbReference type="InterPro" id="IPR050600">
    <property type="entry name" value="SETD3_SETD6_MTase"/>
</dbReference>
<evidence type="ECO:0000256" key="3">
    <source>
        <dbReference type="ARBA" id="ARBA00022691"/>
    </source>
</evidence>
<dbReference type="PANTHER" id="PTHR13271:SF47">
    <property type="entry name" value="ACTIN-HISTIDINE N-METHYLTRANSFERASE"/>
    <property type="match status" value="1"/>
</dbReference>
<dbReference type="AlphaFoldDB" id="A0A6G1SGA0"/>
<dbReference type="GO" id="GO:0016279">
    <property type="term" value="F:protein-lysine N-methyltransferase activity"/>
    <property type="evidence" value="ECO:0007669"/>
    <property type="project" value="TreeGrafter"/>
</dbReference>
<feature type="region of interest" description="Disordered" evidence="5">
    <location>
        <begin position="1"/>
        <end position="29"/>
    </location>
</feature>
<keyword evidence="1 4" id="KW-0489">Methyltransferase</keyword>
<dbReference type="GO" id="GO:0018064">
    <property type="term" value="F:protein-L-histidine N-tele-methyltransferase activity"/>
    <property type="evidence" value="ECO:0007669"/>
    <property type="project" value="UniProtKB-EC"/>
</dbReference>
<evidence type="ECO:0000313" key="7">
    <source>
        <dbReference type="EMBL" id="MDE49566.1"/>
    </source>
</evidence>
<dbReference type="Pfam" id="PF00856">
    <property type="entry name" value="SET"/>
    <property type="match status" value="1"/>
</dbReference>
<evidence type="ECO:0000256" key="4">
    <source>
        <dbReference type="PROSITE-ProRule" id="PRU00898"/>
    </source>
</evidence>
<organism evidence="7">
    <name type="scientific">Aceria tosichella</name>
    <name type="common">wheat curl mite</name>
    <dbReference type="NCBI Taxonomy" id="561515"/>
    <lineage>
        <taxon>Eukaryota</taxon>
        <taxon>Metazoa</taxon>
        <taxon>Ecdysozoa</taxon>
        <taxon>Arthropoda</taxon>
        <taxon>Chelicerata</taxon>
        <taxon>Arachnida</taxon>
        <taxon>Acari</taxon>
        <taxon>Acariformes</taxon>
        <taxon>Trombidiformes</taxon>
        <taxon>Prostigmata</taxon>
        <taxon>Eupodina</taxon>
        <taxon>Eriophyoidea</taxon>
        <taxon>Eriophyidae</taxon>
        <taxon>Eriophyinae</taxon>
        <taxon>Aceriini</taxon>
        <taxon>Aceria</taxon>
    </lineage>
</organism>
<keyword evidence="3 4" id="KW-0949">S-adenosyl-L-methionine</keyword>
<evidence type="ECO:0000256" key="2">
    <source>
        <dbReference type="ARBA" id="ARBA00022679"/>
    </source>
</evidence>
<sequence>MLNNNNLNHGRTNGPPSARQKTARRQLLKEDHRRSDLLAKILEESSSITLNDPTSQLSARQAIENHSRLFDLIAELRDVECKLNPTLPTRDEESWSQFIKWFSDKELEVACNVKDDGKSGEGGRLFDKVGIKLQMGTRAMNHYTDEYSLLAKVPFKKGDKVFEIDRRLMLTTETALKDSDLYDFVRKDSIASGMQNVVLVLHLLNEYSKREQSQWWPYLSILPSKILPVLYMNKEQITNYLIASAHLHTALKMLRAITRQYAYFYKRLQSTKLPLRHNFTFLFYAWGVSMVCSRQNEIPHSRHRYSNKNHHDHKDDEPCSSSVHALIPVLDMCNHNRYSNQATFENDTSCLLAASDLLHNEEITINYGCRSSGDFYIHNGFVPDDVPFDMVGFTIALNQKQDPLFEQKAKILKTLNMPMTFGEFTLRSNDYENRHRRDPHLTMFLIVNFLQENEINYMLASENPVAVADEIYDYVQYESCNLSKRNQDETIQEETTVNHDNVAKSEIAAANGAVNGREDRGPVDEMKKRILGCIREYLSRRASISIALLDRTLKSLEERSKDSEFDEEIRLSTMKLLQHERKIYESHVLKL</sequence>
<dbReference type="EMBL" id="GGYP01004795">
    <property type="protein sequence ID" value="MDE49566.1"/>
    <property type="molecule type" value="Transcribed_RNA"/>
</dbReference>
<accession>A0A6G1SGA0</accession>
<dbReference type="PROSITE" id="PS51565">
    <property type="entry name" value="SAM_MT85_SETD3"/>
    <property type="match status" value="1"/>
</dbReference>
<dbReference type="InterPro" id="IPR001214">
    <property type="entry name" value="SET_dom"/>
</dbReference>
<feature type="domain" description="SET" evidence="6">
    <location>
        <begin position="147"/>
        <end position="368"/>
    </location>
</feature>
<dbReference type="GO" id="GO:0032259">
    <property type="term" value="P:methylation"/>
    <property type="evidence" value="ECO:0007669"/>
    <property type="project" value="UniProtKB-KW"/>
</dbReference>
<dbReference type="InterPro" id="IPR046341">
    <property type="entry name" value="SET_dom_sf"/>
</dbReference>
<dbReference type="PANTHER" id="PTHR13271">
    <property type="entry name" value="UNCHARACTERIZED PUTATIVE METHYLTRANSFERASE"/>
    <property type="match status" value="1"/>
</dbReference>
<reference evidence="7" key="1">
    <citation type="submission" date="2018-10" db="EMBL/GenBank/DDBJ databases">
        <title>Transcriptome assembly of Aceria tosichella (Wheat curl mite) Type 2.</title>
        <authorList>
            <person name="Scully E.D."/>
            <person name="Geib S.M."/>
            <person name="Palmer N.A."/>
            <person name="Gupta A.K."/>
            <person name="Sarath G."/>
            <person name="Tatineni S."/>
        </authorList>
    </citation>
    <scope>NUCLEOTIDE SEQUENCE</scope>
    <source>
        <strain evidence="7">LincolnNE</strain>
    </source>
</reference>
<evidence type="ECO:0000259" key="6">
    <source>
        <dbReference type="Pfam" id="PF00856"/>
    </source>
</evidence>
<protein>
    <recommendedName>
        <fullName evidence="4">protein-histidine N-methyltransferase</fullName>
        <ecNumber evidence="4">2.1.1.85</ecNumber>
    </recommendedName>
</protein>
<comment type="catalytic activity">
    <reaction evidence="4">
        <text>L-histidyl-[protein] + S-adenosyl-L-methionine = N(tele)-methyl-L-histidyl-[protein] + S-adenosyl-L-homocysteine + H(+)</text>
        <dbReference type="Rhea" id="RHEA:19369"/>
        <dbReference type="Rhea" id="RHEA-COMP:9745"/>
        <dbReference type="Rhea" id="RHEA-COMP:11600"/>
        <dbReference type="ChEBI" id="CHEBI:15378"/>
        <dbReference type="ChEBI" id="CHEBI:16367"/>
        <dbReference type="ChEBI" id="CHEBI:29979"/>
        <dbReference type="ChEBI" id="CHEBI:57856"/>
        <dbReference type="ChEBI" id="CHEBI:59789"/>
        <dbReference type="EC" id="2.1.1.85"/>
    </reaction>
</comment>
<comment type="similarity">
    <text evidence="4">Belongs to the class V-like SAM-binding methyltransferase superfamily. SETD3 actin-histidine methyltransferase family.</text>
</comment>
<evidence type="ECO:0000256" key="5">
    <source>
        <dbReference type="SAM" id="MobiDB-lite"/>
    </source>
</evidence>
<keyword evidence="2 4" id="KW-0808">Transferase</keyword>
<evidence type="ECO:0000256" key="1">
    <source>
        <dbReference type="ARBA" id="ARBA00022603"/>
    </source>
</evidence>